<evidence type="ECO:0000313" key="4">
    <source>
        <dbReference type="EMBL" id="BAC52536.1"/>
    </source>
</evidence>
<dbReference type="Gene3D" id="3.30.365.10">
    <property type="entry name" value="Aldehyde oxidase/xanthine dehydrogenase, molybdopterin binding domain"/>
    <property type="match status" value="4"/>
</dbReference>
<keyword evidence="1" id="KW-0500">Molybdenum</keyword>
<dbReference type="GO" id="GO:0016491">
    <property type="term" value="F:oxidoreductase activity"/>
    <property type="evidence" value="ECO:0000318"/>
    <property type="project" value="GO_Central"/>
</dbReference>
<dbReference type="OrthoDB" id="9758509at2"/>
<dbReference type="AlphaFoldDB" id="Q89E16"/>
<dbReference type="PATRIC" id="fig|224911.5.peg.7466"/>
<dbReference type="InterPro" id="IPR036856">
    <property type="entry name" value="Ald_Oxase/Xan_DH_a/b_sf"/>
</dbReference>
<proteinExistence type="predicted"/>
<dbReference type="SMART" id="SM01008">
    <property type="entry name" value="Ald_Xan_dh_C"/>
    <property type="match status" value="1"/>
</dbReference>
<dbReference type="PANTHER" id="PTHR11908">
    <property type="entry name" value="XANTHINE DEHYDROGENASE"/>
    <property type="match status" value="1"/>
</dbReference>
<dbReference type="Pfam" id="PF02738">
    <property type="entry name" value="MoCoBD_1"/>
    <property type="match status" value="1"/>
</dbReference>
<evidence type="ECO:0000256" key="1">
    <source>
        <dbReference type="ARBA" id="ARBA00022505"/>
    </source>
</evidence>
<dbReference type="InterPro" id="IPR008274">
    <property type="entry name" value="AldOxase/xan_DH_MoCoBD1"/>
</dbReference>
<dbReference type="Pfam" id="PF01315">
    <property type="entry name" value="Ald_Xan_dh_C"/>
    <property type="match status" value="1"/>
</dbReference>
<dbReference type="InterPro" id="IPR037165">
    <property type="entry name" value="AldOxase/xan_DH_Mopterin-bd_sf"/>
</dbReference>
<dbReference type="STRING" id="224911.AAV28_34015"/>
<dbReference type="PhylomeDB" id="Q89E16"/>
<dbReference type="HOGENOM" id="CLU_001681_2_0_5"/>
<evidence type="ECO:0000256" key="2">
    <source>
        <dbReference type="ARBA" id="ARBA00023002"/>
    </source>
</evidence>
<accession>Q89E16</accession>
<dbReference type="Pfam" id="PF20256">
    <property type="entry name" value="MoCoBD_2"/>
    <property type="match status" value="1"/>
</dbReference>
<dbReference type="EnsemblBacteria" id="BAC52536">
    <property type="protein sequence ID" value="BAC52536"/>
    <property type="gene ID" value="BAC52536"/>
</dbReference>
<feature type="domain" description="Aldehyde oxidase/xanthine dehydrogenase a/b hammerhead" evidence="3">
    <location>
        <begin position="93"/>
        <end position="213"/>
    </location>
</feature>
<dbReference type="SUPFAM" id="SSF54665">
    <property type="entry name" value="CO dehydrogenase molybdoprotein N-domain-like"/>
    <property type="match status" value="1"/>
</dbReference>
<evidence type="ECO:0000259" key="3">
    <source>
        <dbReference type="SMART" id="SM01008"/>
    </source>
</evidence>
<dbReference type="PANTHER" id="PTHR11908:SF132">
    <property type="entry name" value="ALDEHYDE OXIDASE 1-RELATED"/>
    <property type="match status" value="1"/>
</dbReference>
<dbReference type="KEGG" id="bja:bll7271"/>
<keyword evidence="2" id="KW-0560">Oxidoreductase</keyword>
<dbReference type="InterPro" id="IPR000674">
    <property type="entry name" value="Ald_Oxase/Xan_DH_a/b"/>
</dbReference>
<dbReference type="EMBL" id="BA000040">
    <property type="protein sequence ID" value="BAC52536.1"/>
    <property type="molecule type" value="Genomic_DNA"/>
</dbReference>
<reference evidence="5" key="1">
    <citation type="journal article" date="2002" name="DNA Res.">
        <title>Complete genomic sequence of nitrogen-fixing symbiotic bacterium Bradyrhizobium japonicum USDA110.</title>
        <authorList>
            <person name="Kaneko T."/>
            <person name="Nakamura Y."/>
            <person name="Sato S."/>
            <person name="Minamisawa K."/>
            <person name="Uchiumi T."/>
            <person name="Sasamoto S."/>
            <person name="Watanabe A."/>
            <person name="Idesawa K."/>
            <person name="Iriguchi M."/>
            <person name="Kawashima K."/>
            <person name="Kohara M."/>
            <person name="Matsumoto M."/>
            <person name="Shimpo S."/>
            <person name="Tsuruoka H."/>
            <person name="Wada T."/>
            <person name="Yamada M."/>
            <person name="Tabata S."/>
        </authorList>
    </citation>
    <scope>NUCLEOTIDE SEQUENCE [LARGE SCALE GENOMIC DNA]</scope>
    <source>
        <strain evidence="5">JCM 10833 / BCRC 13528 / IAM 13628 / NBRC 14792 / USDA 110</strain>
    </source>
</reference>
<dbReference type="InParanoid" id="Q89E16"/>
<dbReference type="eggNOG" id="COG1529">
    <property type="taxonomic scope" value="Bacteria"/>
</dbReference>
<dbReference type="GO" id="GO:0005506">
    <property type="term" value="F:iron ion binding"/>
    <property type="evidence" value="ECO:0007669"/>
    <property type="project" value="InterPro"/>
</dbReference>
<dbReference type="InterPro" id="IPR016208">
    <property type="entry name" value="Ald_Oxase/xanthine_DH-like"/>
</dbReference>
<keyword evidence="5" id="KW-1185">Reference proteome</keyword>
<gene>
    <name evidence="4" type="ordered locus">bll7271</name>
</gene>
<protein>
    <submittedName>
        <fullName evidence="4">Carbon monoxide dehydrogenase large chain</fullName>
    </submittedName>
</protein>
<dbReference type="InterPro" id="IPR046867">
    <property type="entry name" value="AldOxase/xan_DH_MoCoBD2"/>
</dbReference>
<evidence type="ECO:0000313" key="5">
    <source>
        <dbReference type="Proteomes" id="UP000002526"/>
    </source>
</evidence>
<dbReference type="SUPFAM" id="SSF56003">
    <property type="entry name" value="Molybdenum cofactor-binding domain"/>
    <property type="match status" value="1"/>
</dbReference>
<dbReference type="Proteomes" id="UP000002526">
    <property type="component" value="Chromosome"/>
</dbReference>
<sequence>MPIILIALVERPWARRKCAFAHPTESQICGTACRNRGYPAQNRGWYAPGRSAKRLPAVSKRPRGPHGMNILPGNLRFGAGQPVKRLEDQRLLTGKGQFIDDKPQDGALWLHVLRSPHAHAKIVSIDTSAAAGMPGVTAVYTGADLVRDDIGSIPTLSIFKRPDGKPMTVPPRRLLAHEVVRYTGEAVAAVVAASRAEAQSAAEAIVVEYDVQPAVVDPVEAVKPGAPVVWPEAPDNIVGAMAYGDAAKVDEAFAKAAHTVELDIISQRLVPSAMEPRSTIAEIDKKTGRLLLHVQSQTPASTRDVLAGAVLKRPKDSVRVLVGDIGGGFGQKTNLYPEDGIVAYAATKLSKKIRWRGDRTDEFVGGTHGRDLTSTASFALDEKGKVLAYRVKSIGCTGAYSSGAANIIPLVLGPFVQTGVYDLPLVHFEVKSVMTHTAPVGAYRGAGRPEAVFIVERLFDAAARKIGMDPRAIRKANYIKPAQLPYTNAAGQVYDSGAFAHMLDRAVKLADWDGFAARKKAAKKKGLLYGRGLTSYIEWTGGRAHTEKVSLHATSQGRVVLHSGTMAMGQGLQTTYTQMIADTLGIAMDKIDVVQGDTDLAMGFGSVGSRSLFVGGTAVAVSSNDLIQKAREKAANVLETSVEDIEYQGGMLTVVGTDRRISLFDLAEKESGAKLSVDSEGEVDGPSWPNGTHICEVEIDPETGVSRVVRYTTVDDVGVAVNPMLVTGQIHGGVAQGIGQALYEGVSYDADGQLLTASYQDYCIPRAGDVPPIEVTLDDSAPCRTNPLGAKGCGESGAIGGPPCVTNGVMDALAELGITQLNTPLTPQKIWQAIRDAKAGA</sequence>
<organism evidence="4 5">
    <name type="scientific">Bradyrhizobium diazoefficiens (strain JCM 10833 / BCRC 13528 / IAM 13628 / NBRC 14792 / USDA 110)</name>
    <dbReference type="NCBI Taxonomy" id="224911"/>
    <lineage>
        <taxon>Bacteria</taxon>
        <taxon>Pseudomonadati</taxon>
        <taxon>Pseudomonadota</taxon>
        <taxon>Alphaproteobacteria</taxon>
        <taxon>Hyphomicrobiales</taxon>
        <taxon>Nitrobacteraceae</taxon>
        <taxon>Bradyrhizobium</taxon>
    </lineage>
</organism>
<dbReference type="Gene3D" id="3.90.1170.50">
    <property type="entry name" value="Aldehyde oxidase/xanthine dehydrogenase, a/b hammerhead"/>
    <property type="match status" value="1"/>
</dbReference>
<name>Q89E16_BRADU</name>